<proteinExistence type="predicted"/>
<sequence>MAERAGVSLIPQSAADLTLPSRELNQSHQTIEEWVESHDNVIDNELLALYTAALEREQAETTGVSLIPQPAADLTLSSRELDQSQQTMEEWVNSAEWLEWLEWHENMVDEELLALYTASREREQGG</sequence>
<dbReference type="EMBL" id="SRPS01000876">
    <property type="protein sequence ID" value="KAG5954145.1"/>
    <property type="molecule type" value="Genomic_DNA"/>
</dbReference>
<comment type="caution">
    <text evidence="1">The sequence shown here is derived from an EMBL/GenBank/DDBJ whole genome shotgun (WGS) entry which is preliminary data.</text>
</comment>
<reference evidence="1" key="1">
    <citation type="journal article" date="2020" name="bioRxiv">
        <title>Whole genome comparisons of ergot fungi reveals the divergence and evolution of species within the genus Claviceps are the result of varying mechanisms driving genome evolution and host range expansion.</title>
        <authorList>
            <person name="Wyka S.A."/>
            <person name="Mondo S.J."/>
            <person name="Liu M."/>
            <person name="Dettman J."/>
            <person name="Nalam V."/>
            <person name="Broders K.D."/>
        </authorList>
    </citation>
    <scope>NUCLEOTIDE SEQUENCE</scope>
    <source>
        <strain evidence="1">CCC 1102</strain>
    </source>
</reference>
<evidence type="ECO:0000313" key="1">
    <source>
        <dbReference type="EMBL" id="KAG5954145.1"/>
    </source>
</evidence>
<dbReference type="AlphaFoldDB" id="A0A9P7MKS0"/>
<evidence type="ECO:0000313" key="2">
    <source>
        <dbReference type="Proteomes" id="UP000784919"/>
    </source>
</evidence>
<accession>A0A9P7MKS0</accession>
<dbReference type="Proteomes" id="UP000784919">
    <property type="component" value="Unassembled WGS sequence"/>
</dbReference>
<organism evidence="1 2">
    <name type="scientific">Claviceps arundinis</name>
    <dbReference type="NCBI Taxonomy" id="1623583"/>
    <lineage>
        <taxon>Eukaryota</taxon>
        <taxon>Fungi</taxon>
        <taxon>Dikarya</taxon>
        <taxon>Ascomycota</taxon>
        <taxon>Pezizomycotina</taxon>
        <taxon>Sordariomycetes</taxon>
        <taxon>Hypocreomycetidae</taxon>
        <taxon>Hypocreales</taxon>
        <taxon>Clavicipitaceae</taxon>
        <taxon>Claviceps</taxon>
    </lineage>
</organism>
<gene>
    <name evidence="1" type="ORF">E4U56_008071</name>
</gene>
<name>A0A9P7MKS0_9HYPO</name>
<protein>
    <submittedName>
        <fullName evidence="1">Uncharacterized protein</fullName>
    </submittedName>
</protein>